<sequence length="84" mass="9845">MVKSIFLRDHIDESIATTKYNLSDNDTNDIPFSITKFIKPESLCDKYDKHPVFCMMWAKPMRDAIASDLVMIKTRRYVDHSFPT</sequence>
<name>A0A8X7NGB3_CANPA</name>
<protein>
    <submittedName>
        <fullName evidence="1">Uncharacterized protein</fullName>
    </submittedName>
</protein>
<dbReference type="EMBL" id="JABWAB010000013">
    <property type="protein sequence ID" value="KAF6042760.1"/>
    <property type="molecule type" value="Genomic_DNA"/>
</dbReference>
<organism evidence="1 2">
    <name type="scientific">Candida parapsilosis</name>
    <name type="common">Yeast</name>
    <dbReference type="NCBI Taxonomy" id="5480"/>
    <lineage>
        <taxon>Eukaryota</taxon>
        <taxon>Fungi</taxon>
        <taxon>Dikarya</taxon>
        <taxon>Ascomycota</taxon>
        <taxon>Saccharomycotina</taxon>
        <taxon>Pichiomycetes</taxon>
        <taxon>Debaryomycetaceae</taxon>
        <taxon>Candida/Lodderomyces clade</taxon>
        <taxon>Candida</taxon>
    </lineage>
</organism>
<proteinExistence type="predicted"/>
<dbReference type="AlphaFoldDB" id="A0A8X7NGB3"/>
<reference evidence="1" key="1">
    <citation type="submission" date="2020-03" db="EMBL/GenBank/DDBJ databases">
        <title>FDA dAtabase for Regulatory Grade micrObial Sequences (FDA-ARGOS): Supporting development and validation of Infectious Disease Dx tests.</title>
        <authorList>
            <person name="Campos J."/>
            <person name="Goldberg B."/>
            <person name="Tallon L."/>
            <person name="Sadzewicz L."/>
            <person name="Vavikolanu K."/>
            <person name="Mehta A."/>
            <person name="Aluvathingal J."/>
            <person name="Nadendla S."/>
            <person name="Nandy P."/>
            <person name="Geyer C."/>
            <person name="Yan Y."/>
            <person name="Sichtig H."/>
        </authorList>
    </citation>
    <scope>NUCLEOTIDE SEQUENCE [LARGE SCALE GENOMIC DNA]</scope>
    <source>
        <strain evidence="1">FDAARGOS_652</strain>
    </source>
</reference>
<comment type="caution">
    <text evidence="1">The sequence shown here is derived from an EMBL/GenBank/DDBJ whole genome shotgun (WGS) entry which is preliminary data.</text>
</comment>
<evidence type="ECO:0000313" key="2">
    <source>
        <dbReference type="Proteomes" id="UP000590412"/>
    </source>
</evidence>
<evidence type="ECO:0000313" key="1">
    <source>
        <dbReference type="EMBL" id="KAF6042760.1"/>
    </source>
</evidence>
<dbReference type="Proteomes" id="UP000590412">
    <property type="component" value="Unassembled WGS sequence"/>
</dbReference>
<accession>A0A8X7NGB3</accession>
<gene>
    <name evidence="1" type="ORF">FOB60_005514</name>
</gene>